<evidence type="ECO:0000313" key="1">
    <source>
        <dbReference type="EMBL" id="MDQ0288628.1"/>
    </source>
</evidence>
<comment type="caution">
    <text evidence="1">The sequence shown here is derived from an EMBL/GenBank/DDBJ whole genome shotgun (WGS) entry which is preliminary data.</text>
</comment>
<dbReference type="SUPFAM" id="SSF51445">
    <property type="entry name" value="(Trans)glycosidases"/>
    <property type="match status" value="1"/>
</dbReference>
<sequence>MPHRSNPFADLPPQPPESTWSFVADLQTPLHRPFHWPTRAAKRTEVDLGHGVAINSAFPDPDGALETAFADFRLFLACANTPVVAADVPGAFVISVALSRRCRKPEYHRLRISARQCSICAADSDGVRRAFVWLEELMQSAQGPFLPKGDRTHVPFIRDRISRCFFGPINRAPKHRDELNDDVNYYPDEYLNRLAHQGVNGLWLSIKLRDTVPSQLIPEFGSGSPQRLDKLRDTVRRCARYGIRVFVFCIDPAAQPLNSPALAAHPELKGRVAGGQAAFCTSSALGQAYLEEATRELFSAVPGLGGMIVIPVGERFTHCYSLSTDAQSCPRCRERSPEAVLADTLAAMARGVHAVAPNALVIAWPYGQIIAWGRDRGVAAATQLPPDVVLMHNFETDSSKMQLGQSRPCWDYWLSQVGPGILCEDASRAAVARGNRVFAKLQVSCSHEIATVPGIPVPGLLYQKYRAMRKLGFSGAMYCWFMGSYPGLMSHAAGLLANEPFPASETDFLRQLAAITWPRHPQQLVKAWQYFQKGFECFPATHLFQYYGPVNDGPAWPLFLVPRELPLAPSWQLRYLPSGDHINECLASNFTLAEVTSLCDNMARNWRKGCLILTQLRDDYQNDPERLRDLNLAEAIGIQLDSAANILRFYQLRQTLRAGAAGKKMLQAMRDIVLAEIFHSERLCNLAEQDSRLGFHAEAEGYTYFPAKLRWRAKQLEQLLNTEFALVAKRLSKGLTPFPTPTLKRHRCHHLDHLPRHSCQAQLCERWLAAQPATTSSEYGSGYDVIPTPANSPRTSWLASYDDESLFLIVSCQGDNATQPDQRVELIFEAGPCSTRRVFTFTLNGNTSSKRDDGYLFREQLPWTVTVKQQPNEWRAAVTIPWQSIGIDKGGLLPTSIRFALFRHTSLANGQNAVNTWADALFTKPRLVWGQLNPATDFGILELR</sequence>
<accession>A0AAE4AN72</accession>
<dbReference type="AlphaFoldDB" id="A0AAE4AN72"/>
<proteinExistence type="predicted"/>
<dbReference type="Proteomes" id="UP001238163">
    <property type="component" value="Unassembled WGS sequence"/>
</dbReference>
<name>A0AAE4AN72_9BACT</name>
<dbReference type="RefSeq" id="WP_307259963.1">
    <property type="nucleotide sequence ID" value="NZ_JAUSVL010000001.1"/>
</dbReference>
<gene>
    <name evidence="1" type="ORF">J3R75_000735</name>
</gene>
<dbReference type="SUPFAM" id="SSF49344">
    <property type="entry name" value="CBD9-like"/>
    <property type="match status" value="1"/>
</dbReference>
<dbReference type="InterPro" id="IPR017853">
    <property type="entry name" value="GH"/>
</dbReference>
<protein>
    <submittedName>
        <fullName evidence="1">Uncharacterized protein</fullName>
    </submittedName>
</protein>
<reference evidence="1" key="1">
    <citation type="submission" date="2023-07" db="EMBL/GenBank/DDBJ databases">
        <title>Genomic Encyclopedia of Type Strains, Phase IV (KMG-IV): sequencing the most valuable type-strain genomes for metagenomic binning, comparative biology and taxonomic classification.</title>
        <authorList>
            <person name="Goeker M."/>
        </authorList>
    </citation>
    <scope>NUCLEOTIDE SEQUENCE</scope>
    <source>
        <strain evidence="1">DSM 24202</strain>
    </source>
</reference>
<organism evidence="1 2">
    <name type="scientific">Oligosphaera ethanolica</name>
    <dbReference type="NCBI Taxonomy" id="760260"/>
    <lineage>
        <taxon>Bacteria</taxon>
        <taxon>Pseudomonadati</taxon>
        <taxon>Lentisphaerota</taxon>
        <taxon>Oligosphaeria</taxon>
        <taxon>Oligosphaerales</taxon>
        <taxon>Oligosphaeraceae</taxon>
        <taxon>Oligosphaera</taxon>
    </lineage>
</organism>
<dbReference type="Gene3D" id="2.60.40.1190">
    <property type="match status" value="1"/>
</dbReference>
<dbReference type="EMBL" id="JAUSVL010000001">
    <property type="protein sequence ID" value="MDQ0288628.1"/>
    <property type="molecule type" value="Genomic_DNA"/>
</dbReference>
<evidence type="ECO:0000313" key="2">
    <source>
        <dbReference type="Proteomes" id="UP001238163"/>
    </source>
</evidence>
<keyword evidence="2" id="KW-1185">Reference proteome</keyword>